<dbReference type="OrthoDB" id="8904638at2"/>
<gene>
    <name evidence="2" type="ORF">EZJ19_07985</name>
</gene>
<keyword evidence="3" id="KW-1185">Reference proteome</keyword>
<name>A0A4R1BDW3_9PROT</name>
<evidence type="ECO:0000313" key="2">
    <source>
        <dbReference type="EMBL" id="TCJ15237.1"/>
    </source>
</evidence>
<dbReference type="AlphaFoldDB" id="A0A4R1BDW3"/>
<reference evidence="2 3" key="1">
    <citation type="submission" date="2019-03" db="EMBL/GenBank/DDBJ databases">
        <title>Genome sequence of Thiobacillaceae bacterium LSR1, a sulfur-oxidizing bacterium isolated from freshwater sediment.</title>
        <authorList>
            <person name="Li S."/>
        </authorList>
    </citation>
    <scope>NUCLEOTIDE SEQUENCE [LARGE SCALE GENOMIC DNA]</scope>
    <source>
        <strain evidence="2 3">LSR1</strain>
    </source>
</reference>
<sequence length="122" mass="13056">MRWKVCIQRQSCSLVSNLIHGVVIRSQPQRVSKGQRVGVRVLIQIQREVVADYLEAVELVEPTAVPRVVPNDADDDQVIACAVAAQADLTVSGDRHLLDLGDSFQGVAIVSTGQAVALISAG</sequence>
<accession>A0A4R1BDW3</accession>
<evidence type="ECO:0000313" key="3">
    <source>
        <dbReference type="Proteomes" id="UP000295443"/>
    </source>
</evidence>
<proteinExistence type="predicted"/>
<dbReference type="EMBL" id="SJZB01000029">
    <property type="protein sequence ID" value="TCJ15237.1"/>
    <property type="molecule type" value="Genomic_DNA"/>
</dbReference>
<protein>
    <submittedName>
        <fullName evidence="2">PIN domain-containing protein</fullName>
    </submittedName>
</protein>
<dbReference type="Proteomes" id="UP000295443">
    <property type="component" value="Unassembled WGS sequence"/>
</dbReference>
<feature type="domain" description="PIN" evidence="1">
    <location>
        <begin position="50"/>
        <end position="96"/>
    </location>
</feature>
<evidence type="ECO:0000259" key="1">
    <source>
        <dbReference type="Pfam" id="PF13470"/>
    </source>
</evidence>
<comment type="caution">
    <text evidence="2">The sequence shown here is derived from an EMBL/GenBank/DDBJ whole genome shotgun (WGS) entry which is preliminary data.</text>
</comment>
<dbReference type="Pfam" id="PF13470">
    <property type="entry name" value="PIN_3"/>
    <property type="match status" value="1"/>
</dbReference>
<dbReference type="InterPro" id="IPR002716">
    <property type="entry name" value="PIN_dom"/>
</dbReference>
<organism evidence="2 3">
    <name type="scientific">Parasulfuritortus cantonensis</name>
    <dbReference type="NCBI Taxonomy" id="2528202"/>
    <lineage>
        <taxon>Bacteria</taxon>
        <taxon>Pseudomonadati</taxon>
        <taxon>Pseudomonadota</taxon>
        <taxon>Betaproteobacteria</taxon>
        <taxon>Nitrosomonadales</taxon>
        <taxon>Thiobacillaceae</taxon>
        <taxon>Parasulfuritortus</taxon>
    </lineage>
</organism>